<sequence length="228" mass="25894">MEMMAGESELLLTEYLLNFEEENDEECSFETEGFSSDFECSEDEDVCSLSSLKETLKTNPKKASTKQNANKPTAFKSRTKLAHEKTAEEKEKDRVRSQEYRQRKSNKIKSTEKECKQLKETNKTLNEKNIELGEKVSSLEKQIEYLEKVIANESALSAVLGAITKHSGLSFNNNPLQVNSLKRKREDGEMDENEPQTKHPNGGVCLHLTPGRMSLEFCRECDVNAADE</sequence>
<dbReference type="AlphaFoldDB" id="A0A7D9F1F8"/>
<organism evidence="2 3">
    <name type="scientific">Paramuricea clavata</name>
    <name type="common">Red gorgonian</name>
    <name type="synonym">Violescent sea-whip</name>
    <dbReference type="NCBI Taxonomy" id="317549"/>
    <lineage>
        <taxon>Eukaryota</taxon>
        <taxon>Metazoa</taxon>
        <taxon>Cnidaria</taxon>
        <taxon>Anthozoa</taxon>
        <taxon>Octocorallia</taxon>
        <taxon>Malacalcyonacea</taxon>
        <taxon>Plexauridae</taxon>
        <taxon>Paramuricea</taxon>
    </lineage>
</organism>
<protein>
    <submittedName>
        <fullName evidence="2">Uncharacterized protein</fullName>
    </submittedName>
</protein>
<dbReference type="Proteomes" id="UP001152795">
    <property type="component" value="Unassembled WGS sequence"/>
</dbReference>
<dbReference type="Gene3D" id="1.20.5.170">
    <property type="match status" value="1"/>
</dbReference>
<keyword evidence="3" id="KW-1185">Reference proteome</keyword>
<proteinExistence type="predicted"/>
<comment type="caution">
    <text evidence="2">The sequence shown here is derived from an EMBL/GenBank/DDBJ whole genome shotgun (WGS) entry which is preliminary data.</text>
</comment>
<evidence type="ECO:0000313" key="3">
    <source>
        <dbReference type="Proteomes" id="UP001152795"/>
    </source>
</evidence>
<feature type="region of interest" description="Disordered" evidence="1">
    <location>
        <begin position="56"/>
        <end position="114"/>
    </location>
</feature>
<name>A0A7D9F1F8_PARCT</name>
<gene>
    <name evidence="2" type="ORF">PACLA_8A010902</name>
</gene>
<dbReference type="OrthoDB" id="5977784at2759"/>
<evidence type="ECO:0000313" key="2">
    <source>
        <dbReference type="EMBL" id="CAB4020003.1"/>
    </source>
</evidence>
<evidence type="ECO:0000256" key="1">
    <source>
        <dbReference type="SAM" id="MobiDB-lite"/>
    </source>
</evidence>
<feature type="compositionally biased region" description="Basic and acidic residues" evidence="1">
    <location>
        <begin position="81"/>
        <end position="102"/>
    </location>
</feature>
<feature type="region of interest" description="Disordered" evidence="1">
    <location>
        <begin position="174"/>
        <end position="204"/>
    </location>
</feature>
<accession>A0A7D9F1F8</accession>
<dbReference type="EMBL" id="CACRXK020010733">
    <property type="protein sequence ID" value="CAB4020003.1"/>
    <property type="molecule type" value="Genomic_DNA"/>
</dbReference>
<reference evidence="2" key="1">
    <citation type="submission" date="2020-04" db="EMBL/GenBank/DDBJ databases">
        <authorList>
            <person name="Alioto T."/>
            <person name="Alioto T."/>
            <person name="Gomez Garrido J."/>
        </authorList>
    </citation>
    <scope>NUCLEOTIDE SEQUENCE</scope>
    <source>
        <strain evidence="2">A484AB</strain>
    </source>
</reference>